<dbReference type="EMBL" id="CP053452">
    <property type="protein sequence ID" value="QJW92933.1"/>
    <property type="molecule type" value="Genomic_DNA"/>
</dbReference>
<dbReference type="InterPro" id="IPR013762">
    <property type="entry name" value="Integrase-like_cat_sf"/>
</dbReference>
<dbReference type="RefSeq" id="WP_171469233.1">
    <property type="nucleotide sequence ID" value="NZ_CP053452.2"/>
</dbReference>
<dbReference type="AlphaFoldDB" id="A0A6M5YI58"/>
<dbReference type="InterPro" id="IPR050090">
    <property type="entry name" value="Tyrosine_recombinase_XerCD"/>
</dbReference>
<evidence type="ECO:0000313" key="4">
    <source>
        <dbReference type="Proteomes" id="UP000503447"/>
    </source>
</evidence>
<dbReference type="GO" id="GO:0003677">
    <property type="term" value="F:DNA binding"/>
    <property type="evidence" value="ECO:0007669"/>
    <property type="project" value="InterPro"/>
</dbReference>
<dbReference type="Proteomes" id="UP000503447">
    <property type="component" value="Chromosome"/>
</dbReference>
<organism evidence="3 4">
    <name type="scientific">Frigoriglobus tundricola</name>
    <dbReference type="NCBI Taxonomy" id="2774151"/>
    <lineage>
        <taxon>Bacteria</taxon>
        <taxon>Pseudomonadati</taxon>
        <taxon>Planctomycetota</taxon>
        <taxon>Planctomycetia</taxon>
        <taxon>Gemmatales</taxon>
        <taxon>Gemmataceae</taxon>
        <taxon>Frigoriglobus</taxon>
    </lineage>
</organism>
<dbReference type="KEGG" id="ftj:FTUN_0431"/>
<accession>A0A6M5YI58</accession>
<dbReference type="InterPro" id="IPR002104">
    <property type="entry name" value="Integrase_catalytic"/>
</dbReference>
<evidence type="ECO:0000256" key="1">
    <source>
        <dbReference type="ARBA" id="ARBA00023172"/>
    </source>
</evidence>
<name>A0A6M5YI58_9BACT</name>
<dbReference type="PANTHER" id="PTHR30349:SF64">
    <property type="entry name" value="PROPHAGE INTEGRASE INTD-RELATED"/>
    <property type="match status" value="1"/>
</dbReference>
<feature type="domain" description="Tyr recombinase" evidence="2">
    <location>
        <begin position="182"/>
        <end position="397"/>
    </location>
</feature>
<dbReference type="SUPFAM" id="SSF56349">
    <property type="entry name" value="DNA breaking-rejoining enzymes"/>
    <property type="match status" value="1"/>
</dbReference>
<keyword evidence="4" id="KW-1185">Reference proteome</keyword>
<keyword evidence="1" id="KW-0233">DNA recombination</keyword>
<gene>
    <name evidence="3" type="ORF">FTUN_0431</name>
</gene>
<evidence type="ECO:0000313" key="3">
    <source>
        <dbReference type="EMBL" id="QJW92933.1"/>
    </source>
</evidence>
<evidence type="ECO:0000259" key="2">
    <source>
        <dbReference type="PROSITE" id="PS51898"/>
    </source>
</evidence>
<protein>
    <recommendedName>
        <fullName evidence="2">Tyr recombinase domain-containing protein</fullName>
    </recommendedName>
</protein>
<dbReference type="GO" id="GO:0006310">
    <property type="term" value="P:DNA recombination"/>
    <property type="evidence" value="ECO:0007669"/>
    <property type="project" value="UniProtKB-KW"/>
</dbReference>
<dbReference type="PANTHER" id="PTHR30349">
    <property type="entry name" value="PHAGE INTEGRASE-RELATED"/>
    <property type="match status" value="1"/>
</dbReference>
<dbReference type="PROSITE" id="PS51898">
    <property type="entry name" value="TYR_RECOMBINASE"/>
    <property type="match status" value="1"/>
</dbReference>
<dbReference type="InterPro" id="IPR011010">
    <property type="entry name" value="DNA_brk_join_enz"/>
</dbReference>
<proteinExistence type="predicted"/>
<dbReference type="GO" id="GO:0015074">
    <property type="term" value="P:DNA integration"/>
    <property type="evidence" value="ECO:0007669"/>
    <property type="project" value="InterPro"/>
</dbReference>
<reference evidence="4" key="1">
    <citation type="submission" date="2020-05" db="EMBL/GenBank/DDBJ databases">
        <title>Frigoriglobus tundricola gen. nov., sp. nov., a psychrotolerant cellulolytic planctomycete of the family Gemmataceae with two divergent copies of 16S rRNA gene.</title>
        <authorList>
            <person name="Kulichevskaya I.S."/>
            <person name="Ivanova A.A."/>
            <person name="Naumoff D.G."/>
            <person name="Beletsky A.V."/>
            <person name="Rijpstra W.I.C."/>
            <person name="Sinninghe Damste J.S."/>
            <person name="Mardanov A.V."/>
            <person name="Ravin N.V."/>
            <person name="Dedysh S.N."/>
        </authorList>
    </citation>
    <scope>NUCLEOTIDE SEQUENCE [LARGE SCALE GENOMIC DNA]</scope>
    <source>
        <strain evidence="4">PL17</strain>
    </source>
</reference>
<dbReference type="Gene3D" id="1.10.443.10">
    <property type="entry name" value="Intergrase catalytic core"/>
    <property type="match status" value="1"/>
</dbReference>
<dbReference type="Pfam" id="PF00589">
    <property type="entry name" value="Phage_integrase"/>
    <property type="match status" value="1"/>
</dbReference>
<sequence>MPRSSFPSLRHHKPTGQGVVTVRLSSGGRKDLYCGGHGTAAAHAEYNRIVGLLAANGGVYPDDGPDLTVAEALVKYALHCDTYYRNPDGTPTGTTDDIKITLGYVKRLFAPTPLADFGITQLKLVRDSMVRDGRVRKQVNRRVGMVRGFIKWCVESGFVSGSVLDGMRAVKPLAPGRSEAKERPPVEPADPASVEKVLPYLSKPLGAVVRLLRLTGARPSEVLLMRPRDLDRAGDVWALTPARHKGSWRGKSRIVHFGPEARAVLAPWLEATPSPDAFVFSPVRAEEERNTERNAKRKTPRYPSHMARNVAKRKGIRRARPIADHYTHTVLSCAVNRACKKAKVTPFTPYSLRHLKAVELRQRYGLEHVRATLGHSFAGMSDHYSKAADSALAARAAAETG</sequence>